<organism evidence="15 16">
    <name type="scientific">Leptobrachium leishanense</name>
    <name type="common">Leishan spiny toad</name>
    <dbReference type="NCBI Taxonomy" id="445787"/>
    <lineage>
        <taxon>Eukaryota</taxon>
        <taxon>Metazoa</taxon>
        <taxon>Chordata</taxon>
        <taxon>Craniata</taxon>
        <taxon>Vertebrata</taxon>
        <taxon>Euteleostomi</taxon>
        <taxon>Amphibia</taxon>
        <taxon>Batrachia</taxon>
        <taxon>Anura</taxon>
        <taxon>Pelobatoidea</taxon>
        <taxon>Megophryidae</taxon>
        <taxon>Leptobrachium</taxon>
    </lineage>
</organism>
<evidence type="ECO:0000256" key="1">
    <source>
        <dbReference type="ARBA" id="ARBA00004651"/>
    </source>
</evidence>
<gene>
    <name evidence="15" type="primary">MC1R</name>
</gene>
<sequence>MLYFDFQVIIMTSLRGTSLFNNSTNLTLSYESDSKANETIINIHVPEEIFLVLCLFALVENVLVVVAILKNRNLHSSMYYFLCCLAMSDMLVSISHLSESTYMLLGNHGLIKIDVMTDNIFDMMICCSVVSSLSFLAAIAVDRYITIFYALRYHNIMTHRRVFIIIGVIWVASTICSVLFIIYSRKEEVILCLIAFFVFMLVLMVALYIHMFALARRHSRSITTLRMETTRRVVVPHSRVHMKGAITLSILLGIFFVCWGPFFLQLTLIISCPRHVLCVNYFKYFNFYIILIICNSVIDPIIYAFRSQELRKTLRDILIQCCIALCAQFNSIGRFF</sequence>
<feature type="transmembrane region" description="Helical" evidence="13">
    <location>
        <begin position="245"/>
        <end position="264"/>
    </location>
</feature>
<dbReference type="PANTHER" id="PTHR22750">
    <property type="entry name" value="G-PROTEIN COUPLED RECEPTOR"/>
    <property type="match status" value="1"/>
</dbReference>
<dbReference type="InterPro" id="IPR017452">
    <property type="entry name" value="GPCR_Rhodpsn_7TM"/>
</dbReference>
<keyword evidence="3" id="KW-1003">Cell membrane</keyword>
<comment type="subcellular location">
    <subcellularLocation>
        <location evidence="1">Cell membrane</location>
        <topology evidence="1">Multi-pass membrane protein</topology>
    </subcellularLocation>
</comment>
<dbReference type="AlphaFoldDB" id="A0A8C5R252"/>
<feature type="transmembrane region" description="Helical" evidence="13">
    <location>
        <begin position="49"/>
        <end position="69"/>
    </location>
</feature>
<feature type="transmembrane region" description="Helical" evidence="13">
    <location>
        <begin position="189"/>
        <end position="215"/>
    </location>
</feature>
<keyword evidence="7 13" id="KW-0472">Membrane</keyword>
<dbReference type="Ensembl" id="ENSLLET00000047404.1">
    <property type="protein sequence ID" value="ENSLLEP00000045581.1"/>
    <property type="gene ID" value="ENSLLEG00000028937.1"/>
</dbReference>
<dbReference type="PRINTS" id="PR00237">
    <property type="entry name" value="GPCRRHODOPSN"/>
</dbReference>
<keyword evidence="9" id="KW-0325">Glycoprotein</keyword>
<dbReference type="PROSITE" id="PS00237">
    <property type="entry name" value="G_PROTEIN_RECEP_F1_1"/>
    <property type="match status" value="1"/>
</dbReference>
<evidence type="ECO:0000256" key="8">
    <source>
        <dbReference type="ARBA" id="ARBA00023170"/>
    </source>
</evidence>
<dbReference type="PRINTS" id="PR00534">
    <property type="entry name" value="MCRFAMILY"/>
</dbReference>
<dbReference type="Gene3D" id="1.20.1070.10">
    <property type="entry name" value="Rhodopsin 7-helix transmembrane proteins"/>
    <property type="match status" value="1"/>
</dbReference>
<dbReference type="SMART" id="SM01381">
    <property type="entry name" value="7TM_GPCR_Srsx"/>
    <property type="match status" value="1"/>
</dbReference>
<evidence type="ECO:0000256" key="4">
    <source>
        <dbReference type="ARBA" id="ARBA00022692"/>
    </source>
</evidence>
<feature type="transmembrane region" description="Helical" evidence="13">
    <location>
        <begin position="120"/>
        <end position="141"/>
    </location>
</feature>
<dbReference type="GO" id="GO:0005886">
    <property type="term" value="C:plasma membrane"/>
    <property type="evidence" value="ECO:0007669"/>
    <property type="project" value="UniProtKB-SubCell"/>
</dbReference>
<evidence type="ECO:0000256" key="13">
    <source>
        <dbReference type="SAM" id="Phobius"/>
    </source>
</evidence>
<evidence type="ECO:0000259" key="14">
    <source>
        <dbReference type="PROSITE" id="PS50262"/>
    </source>
</evidence>
<dbReference type="Pfam" id="PF00001">
    <property type="entry name" value="7tm_1"/>
    <property type="match status" value="1"/>
</dbReference>
<keyword evidence="10 12" id="KW-0807">Transducer</keyword>
<evidence type="ECO:0000256" key="11">
    <source>
        <dbReference type="ARBA" id="ARBA00031491"/>
    </source>
</evidence>
<dbReference type="Proteomes" id="UP000694569">
    <property type="component" value="Unplaced"/>
</dbReference>
<dbReference type="InterPro" id="IPR000276">
    <property type="entry name" value="GPCR_Rhodpsn"/>
</dbReference>
<dbReference type="SUPFAM" id="SSF81321">
    <property type="entry name" value="Family A G protein-coupled receptor-like"/>
    <property type="match status" value="1"/>
</dbReference>
<evidence type="ECO:0000256" key="3">
    <source>
        <dbReference type="ARBA" id="ARBA00022475"/>
    </source>
</evidence>
<dbReference type="OrthoDB" id="5970330at2759"/>
<dbReference type="PROSITE" id="PS50262">
    <property type="entry name" value="G_PROTEIN_RECEP_F1_2"/>
    <property type="match status" value="1"/>
</dbReference>
<evidence type="ECO:0000256" key="9">
    <source>
        <dbReference type="ARBA" id="ARBA00023180"/>
    </source>
</evidence>
<protein>
    <recommendedName>
        <fullName evidence="2">Melanocyte-stimulating hormone receptor</fullName>
    </recommendedName>
    <alternativeName>
        <fullName evidence="11">Melanocortin receptor 1</fullName>
    </alternativeName>
</protein>
<comment type="similarity">
    <text evidence="12">Belongs to the G-protein coupled receptor 1 family.</text>
</comment>
<reference evidence="15" key="2">
    <citation type="submission" date="2025-09" db="UniProtKB">
        <authorList>
            <consortium name="Ensembl"/>
        </authorList>
    </citation>
    <scope>IDENTIFICATION</scope>
</reference>
<feature type="domain" description="G-protein coupled receptors family 1 profile" evidence="14">
    <location>
        <begin position="60"/>
        <end position="303"/>
    </location>
</feature>
<evidence type="ECO:0000256" key="6">
    <source>
        <dbReference type="ARBA" id="ARBA00023040"/>
    </source>
</evidence>
<dbReference type="FunFam" id="1.20.1070.10:FF:000211">
    <property type="entry name" value="Melanocyte-stimulating hormone receptor"/>
    <property type="match status" value="1"/>
</dbReference>
<dbReference type="GO" id="GO:0004980">
    <property type="term" value="F:melanocyte-stimulating hormone receptor activity"/>
    <property type="evidence" value="ECO:0007669"/>
    <property type="project" value="UniProtKB-ARBA"/>
</dbReference>
<evidence type="ECO:0000313" key="16">
    <source>
        <dbReference type="Proteomes" id="UP000694569"/>
    </source>
</evidence>
<accession>A0A8C5R252</accession>
<evidence type="ECO:0000256" key="5">
    <source>
        <dbReference type="ARBA" id="ARBA00022989"/>
    </source>
</evidence>
<evidence type="ECO:0000256" key="2">
    <source>
        <dbReference type="ARBA" id="ARBA00020454"/>
    </source>
</evidence>
<evidence type="ECO:0000313" key="15">
    <source>
        <dbReference type="Ensembl" id="ENSLLEP00000045581.1"/>
    </source>
</evidence>
<dbReference type="PRINTS" id="PR00535">
    <property type="entry name" value="MELNOCORTINR"/>
</dbReference>
<keyword evidence="5 13" id="KW-1133">Transmembrane helix</keyword>
<evidence type="ECO:0000256" key="7">
    <source>
        <dbReference type="ARBA" id="ARBA00023136"/>
    </source>
</evidence>
<evidence type="ECO:0000256" key="10">
    <source>
        <dbReference type="ARBA" id="ARBA00023224"/>
    </source>
</evidence>
<feature type="transmembrane region" description="Helical" evidence="13">
    <location>
        <begin position="162"/>
        <end position="183"/>
    </location>
</feature>
<proteinExistence type="inferred from homology"/>
<name>A0A8C5R252_9ANUR</name>
<dbReference type="GO" id="GO:0010468">
    <property type="term" value="P:regulation of gene expression"/>
    <property type="evidence" value="ECO:0007669"/>
    <property type="project" value="UniProtKB-ARBA"/>
</dbReference>
<keyword evidence="16" id="KW-1185">Reference proteome</keyword>
<keyword evidence="4 12" id="KW-0812">Transmembrane</keyword>
<dbReference type="InterPro" id="IPR001908">
    <property type="entry name" value="MC3-5R"/>
</dbReference>
<evidence type="ECO:0000256" key="12">
    <source>
        <dbReference type="RuleBase" id="RU000688"/>
    </source>
</evidence>
<keyword evidence="6 12" id="KW-0297">G-protein coupled receptor</keyword>
<dbReference type="InterPro" id="IPR001671">
    <property type="entry name" value="Melcrt_ACTH_rcpt"/>
</dbReference>
<reference evidence="15" key="1">
    <citation type="submission" date="2025-08" db="UniProtKB">
        <authorList>
            <consortium name="Ensembl"/>
        </authorList>
    </citation>
    <scope>IDENTIFICATION</scope>
</reference>
<keyword evidence="8 12" id="KW-0675">Receptor</keyword>
<feature type="transmembrane region" description="Helical" evidence="13">
    <location>
        <begin position="284"/>
        <end position="305"/>
    </location>
</feature>
<dbReference type="GeneTree" id="ENSGT01140000282542"/>
<feature type="transmembrane region" description="Helical" evidence="13">
    <location>
        <begin position="78"/>
        <end position="97"/>
    </location>
</feature>